<dbReference type="GO" id="GO:0008233">
    <property type="term" value="F:peptidase activity"/>
    <property type="evidence" value="ECO:0007669"/>
    <property type="project" value="UniProtKB-KW"/>
</dbReference>
<evidence type="ECO:0000313" key="2">
    <source>
        <dbReference type="EMBL" id="OWZ03056.1"/>
    </source>
</evidence>
<accession>A0A225VBH2</accession>
<evidence type="ECO:0000256" key="1">
    <source>
        <dbReference type="SAM" id="MobiDB-lite"/>
    </source>
</evidence>
<evidence type="ECO:0000313" key="3">
    <source>
        <dbReference type="Proteomes" id="UP000198211"/>
    </source>
</evidence>
<dbReference type="AlphaFoldDB" id="A0A225VBH2"/>
<keyword evidence="3" id="KW-1185">Reference proteome</keyword>
<feature type="region of interest" description="Disordered" evidence="1">
    <location>
        <begin position="1"/>
        <end position="26"/>
    </location>
</feature>
<dbReference type="GO" id="GO:0006508">
    <property type="term" value="P:proteolysis"/>
    <property type="evidence" value="ECO:0007669"/>
    <property type="project" value="UniProtKB-KW"/>
</dbReference>
<organism evidence="2 3">
    <name type="scientific">Phytophthora megakarya</name>
    <dbReference type="NCBI Taxonomy" id="4795"/>
    <lineage>
        <taxon>Eukaryota</taxon>
        <taxon>Sar</taxon>
        <taxon>Stramenopiles</taxon>
        <taxon>Oomycota</taxon>
        <taxon>Peronosporomycetes</taxon>
        <taxon>Peronosporales</taxon>
        <taxon>Peronosporaceae</taxon>
        <taxon>Phytophthora</taxon>
    </lineage>
</organism>
<sequence length="101" mass="10940">MAKGSSLAVPATPARSCGHDDFETSGMDDLVTTERSVSFSDSVFDHDAQDEDEYVHDDTENKAPVQEPDLPEDAEMFVTKGGSVKSLSRNLADEFDEVDGP</sequence>
<reference evidence="3" key="1">
    <citation type="submission" date="2017-03" db="EMBL/GenBank/DDBJ databases">
        <title>Phytopthora megakarya and P. palmivora, two closely related causual agents of cacao black pod achieved similar genome size and gene model numbers by different mechanisms.</title>
        <authorList>
            <person name="Ali S."/>
            <person name="Shao J."/>
            <person name="Larry D.J."/>
            <person name="Kronmiller B."/>
            <person name="Shen D."/>
            <person name="Strem M.D."/>
            <person name="Melnick R.L."/>
            <person name="Guiltinan M.J."/>
            <person name="Tyler B.M."/>
            <person name="Meinhardt L.W."/>
            <person name="Bailey B.A."/>
        </authorList>
    </citation>
    <scope>NUCLEOTIDE SEQUENCE [LARGE SCALE GENOMIC DNA]</scope>
    <source>
        <strain evidence="3">zdho120</strain>
    </source>
</reference>
<proteinExistence type="predicted"/>
<dbReference type="Proteomes" id="UP000198211">
    <property type="component" value="Unassembled WGS sequence"/>
</dbReference>
<protein>
    <submittedName>
        <fullName evidence="2">Eukaryotic/viral aspartic protease</fullName>
    </submittedName>
</protein>
<feature type="region of interest" description="Disordered" evidence="1">
    <location>
        <begin position="40"/>
        <end position="72"/>
    </location>
</feature>
<dbReference type="EMBL" id="NBNE01005755">
    <property type="protein sequence ID" value="OWZ03056.1"/>
    <property type="molecule type" value="Genomic_DNA"/>
</dbReference>
<keyword evidence="2" id="KW-0645">Protease</keyword>
<keyword evidence="2" id="KW-0378">Hydrolase</keyword>
<gene>
    <name evidence="2" type="ORF">PHMEG_00025281</name>
</gene>
<comment type="caution">
    <text evidence="2">The sequence shown here is derived from an EMBL/GenBank/DDBJ whole genome shotgun (WGS) entry which is preliminary data.</text>
</comment>
<name>A0A225VBH2_9STRA</name>